<accession>A0A421DJH1</accession>
<evidence type="ECO:0000313" key="3">
    <source>
        <dbReference type="Proteomes" id="UP000285648"/>
    </source>
</evidence>
<feature type="transmembrane region" description="Helical" evidence="1">
    <location>
        <begin position="50"/>
        <end position="73"/>
    </location>
</feature>
<dbReference type="AlphaFoldDB" id="A0A421DJH1"/>
<evidence type="ECO:0000313" key="2">
    <source>
        <dbReference type="EMBL" id="RLM18726.1"/>
    </source>
</evidence>
<keyword evidence="1" id="KW-0472">Membrane</keyword>
<proteinExistence type="predicted"/>
<keyword evidence="1" id="KW-1133">Transmembrane helix</keyword>
<sequence length="157" mass="17205">MTFKATRRHSLCGRLPTRAATSLRVIAAAMVAHLSQRFRAASCLFLVKQLLFAYALMRTTTFIAGATVCGLLLPQPDLPMRQRRHFIRRKAVASDAANDLCASPYATALSGVPCHLTHIFCINSHQPTYQRRTEPIPEAGFQPEGITLLMQAAAPSA</sequence>
<organism evidence="2 3">
    <name type="scientific">Brenneria alni</name>
    <dbReference type="NCBI Taxonomy" id="71656"/>
    <lineage>
        <taxon>Bacteria</taxon>
        <taxon>Pseudomonadati</taxon>
        <taxon>Pseudomonadota</taxon>
        <taxon>Gammaproteobacteria</taxon>
        <taxon>Enterobacterales</taxon>
        <taxon>Pectobacteriaceae</taxon>
        <taxon>Brenneria</taxon>
    </lineage>
</organism>
<reference evidence="2 3" key="1">
    <citation type="submission" date="2016-09" db="EMBL/GenBank/DDBJ databases">
        <authorList>
            <person name="Doonan J."/>
            <person name="Pachebat J.A."/>
            <person name="Golyshin P.N."/>
            <person name="Denman S."/>
            <person name="Mcdonald J.E."/>
        </authorList>
    </citation>
    <scope>NUCLEOTIDE SEQUENCE [LARGE SCALE GENOMIC DNA]</scope>
    <source>
        <strain evidence="2 3">NCPPB 3934</strain>
    </source>
</reference>
<evidence type="ECO:0000256" key="1">
    <source>
        <dbReference type="SAM" id="Phobius"/>
    </source>
</evidence>
<dbReference type="Proteomes" id="UP000285648">
    <property type="component" value="Unassembled WGS sequence"/>
</dbReference>
<protein>
    <submittedName>
        <fullName evidence="2">Uncharacterized protein</fullName>
    </submittedName>
</protein>
<keyword evidence="3" id="KW-1185">Reference proteome</keyword>
<comment type="caution">
    <text evidence="2">The sequence shown here is derived from an EMBL/GenBank/DDBJ whole genome shotgun (WGS) entry which is preliminary data.</text>
</comment>
<keyword evidence="1" id="KW-0812">Transmembrane</keyword>
<gene>
    <name evidence="2" type="ORF">BIY29_17910</name>
</gene>
<name>A0A421DJH1_9GAMM</name>
<dbReference type="EMBL" id="MJLZ01000060">
    <property type="protein sequence ID" value="RLM18726.1"/>
    <property type="molecule type" value="Genomic_DNA"/>
</dbReference>